<dbReference type="CDD" id="cd00200">
    <property type="entry name" value="WD40"/>
    <property type="match status" value="2"/>
</dbReference>
<dbReference type="InterPro" id="IPR036465">
    <property type="entry name" value="vWFA_dom_sf"/>
</dbReference>
<dbReference type="Pfam" id="PF13271">
    <property type="entry name" value="DUF4062"/>
    <property type="match status" value="1"/>
</dbReference>
<evidence type="ECO:0000256" key="5">
    <source>
        <dbReference type="SAM" id="MobiDB-lite"/>
    </source>
</evidence>
<dbReference type="Pfam" id="PF05731">
    <property type="entry name" value="TROVE"/>
    <property type="match status" value="1"/>
</dbReference>
<feature type="repeat" description="WD" evidence="3">
    <location>
        <begin position="1936"/>
        <end position="1964"/>
    </location>
</feature>
<dbReference type="Gene3D" id="2.130.10.10">
    <property type="entry name" value="YVTN repeat-like/Quinoprotein amine dehydrogenase"/>
    <property type="match status" value="6"/>
</dbReference>
<dbReference type="SUPFAM" id="SSF50978">
    <property type="entry name" value="WD40 repeat-like"/>
    <property type="match status" value="2"/>
</dbReference>
<feature type="repeat" description="WD" evidence="3">
    <location>
        <begin position="2326"/>
        <end position="2357"/>
    </location>
</feature>
<dbReference type="Gene3D" id="3.40.50.300">
    <property type="entry name" value="P-loop containing nucleotide triphosphate hydrolases"/>
    <property type="match status" value="1"/>
</dbReference>
<dbReference type="InterPro" id="IPR056884">
    <property type="entry name" value="NPHP3-like_N"/>
</dbReference>
<dbReference type="PANTHER" id="PTHR44791">
    <property type="entry name" value="TELOMERASE PROTEIN COMPONENT 1 TEP1"/>
    <property type="match status" value="1"/>
</dbReference>
<dbReference type="Gene3D" id="1.25.40.370">
    <property type="match status" value="1"/>
</dbReference>
<accession>A0A8J6FGZ4</accession>
<evidence type="ECO:0000256" key="1">
    <source>
        <dbReference type="ARBA" id="ARBA00022574"/>
    </source>
</evidence>
<dbReference type="InterPro" id="IPR019775">
    <property type="entry name" value="WD40_repeat_CS"/>
</dbReference>
<dbReference type="Pfam" id="PF19334">
    <property type="entry name" value="DUF5920"/>
    <property type="match status" value="1"/>
</dbReference>
<dbReference type="InterPro" id="IPR001680">
    <property type="entry name" value="WD40_rpt"/>
</dbReference>
<dbReference type="EMBL" id="WNTK01000003">
    <property type="protein sequence ID" value="KAG9487201.1"/>
    <property type="molecule type" value="Genomic_DNA"/>
</dbReference>
<name>A0A8J6FGZ4_ELECQ</name>
<dbReference type="SUPFAM" id="SSF52540">
    <property type="entry name" value="P-loop containing nucleoside triphosphate hydrolases"/>
    <property type="match status" value="1"/>
</dbReference>
<keyword evidence="8" id="KW-1185">Reference proteome</keyword>
<evidence type="ECO:0000313" key="7">
    <source>
        <dbReference type="EMBL" id="KAG9487201.1"/>
    </source>
</evidence>
<keyword evidence="1 3" id="KW-0853">WD repeat</keyword>
<dbReference type="GO" id="GO:0003720">
    <property type="term" value="F:telomerase activity"/>
    <property type="evidence" value="ECO:0007669"/>
    <property type="project" value="TreeGrafter"/>
</dbReference>
<dbReference type="Pfam" id="PF00400">
    <property type="entry name" value="WD40"/>
    <property type="match status" value="4"/>
</dbReference>
<dbReference type="InterPro" id="IPR015943">
    <property type="entry name" value="WD40/YVTN_repeat-like_dom_sf"/>
</dbReference>
<feature type="region of interest" description="Disordered" evidence="5">
    <location>
        <begin position="287"/>
        <end position="306"/>
    </location>
</feature>
<sequence>MPSNDFPLENTGLRGAKPISQPRRRLALTLPGSDQWITSKMELSSPKNELLQPSWDKGSLMTTNSILASGLKLSPHSLSSSALSSTCNSILNGGSSMTSLSSLDNKSLSSSFSGLLSSSPICKTLLTTNSCLTSEVARSAFTSPECAVSSAVNLNYSSDTPFDTSSIPLCTKQPEISVSPLPSNVTMKPNASLDLKVETSSPSLHYLSSPVVADISLQDATKSIVTKPTVYGKTTSELHSTLIAGQNKVLEVQVDVEDHILPVSLEPEEQTSEIPMPQVEFNMECWPSQSPQSAENECPAQKQMKPMDKEPDILDIEKSDNLLKQKKMALISAVCCSLVNSPKFADPSDVTRADIKALCEEIAQFDPEFILKVALYTRQELNIRTTANFLLALSASLPTCRPHMRRYLCSSVQLPSDWMDVPRMYQSLAGKGDKLAPLPSCLRKSLTLKFQEFSEYHLAKYNTRKQRGKHAPKKKKGKKTSEVRTLRCGCGLRRLEALCKALDDQPEPPARKKTKDKFSMKSLIQRLHISKPANHVMSLLGCRYPKDLNSFSRSGLEGPWQSHLSGQRMKLKQPETWERELSQKGNTGPVWEHLLENRKVPFMALLRNLRNLIRAGISEKHHRKVNAHLSNQNAVIKSRLFPFRFLSAYKIIQDLQLQLKKTEEPFPSNTDLVKRILKRVPRLKRRSLSRHELRGCMAFPVVYRRLKIEKEALRKARMGKFNKDVLERYKKSLEEAIQISARHNIPPIPGRTVILTNIDHPMHAPCSGAKELTVSSDVSNGRRPPTSLLDVALLLSFMVKDTAENAQLILYNGGHCAVVDHSSSALLERVSEVKKQAEEIQNRTLQALEEGNQLAEYLSGLLMKRTKVDTLLIFASSPLTEEFKTVLKHYRRVVNPDCLCVSVLPKDSGSEDSLNQCNDVTLFGFTEQVLKYVSERGTARLLDHVEKVNERFNIPEDPENVKRRHAATSGLLTSIPKQKWRSVRVFISSTFRDMHSERDLLIGQVMPQLRQRAARHFLSLEEVDLRWGITEEETKKDRQLSLCLSEVARSQIFIGILGERYGHVPKTYSVPLLPEYQWIQTYPAGRSITELEAMQFLQNCKTNKSGHPKAFFYFRNPEVIRSVPSHWLSDFACESQEAEKRMLDFKDRMGKHPAVMKYLYSCQWGGENDGKPHITALEDFGARVVNDVWQVIETDYLQEGPDVSEDDEDQLTQEGFQEWHERHSFARSKQVMQVCAQILEKRQASPSPGRVFLVIGEPSQGKTAFMADLVKELRLVSSASLIHHFTGVTQRSKDVETMLKSFCRQLNKRLQRESKCLNSYREALAEFQALLLLISHSLKRKDTLTLLIDGADVLCGCAGELTSDWIPDLVPQRVNVVLSVTEGSPLCGTLRKRKGITFIPLGRLEPSERAELVRGKLAVYGKKLEESAFNNQMRLLMIKKGTRDPLYLTLACEELRANAVFEKLSEDIQKLPATLPQLLQKRLSTLEEEHGTENVTVALIAICISRKGLLERDLLRILSSLQQIRSICTANWAEMLAAATCTDNLPMATFSLLLGGLRSVLGLWSHNLTSEPRLHLSSCLLREAVEKRYFGKPEVVCAVHLLMAVHFWTVSSPKDLETSSVLHAECLSELSHHLLCGMQLHTLGQLLVQLPFLRAHATLGLLPHLCQIYSSYGIALLQRPSSWEHMETDPPRHDPPVRVFREFIERSLHVLSQNPSLFYQLALNEPESSPVCIQAQEILADRKSSEGQFITTWDNKPNSVHFCSSKSLDVPSTPGCVGLTSKGDLAVVGTSDGSLHILHTDSGEEIRTLYSGCDGVSCCAFISDTLLCVGSYDGTLEIWNITDGCRIHRIEAHRRQVTGCCVSADRKQILTCSLDFDIKVWDTSRCTLIGSNSFSSPLNCAAFHPFLQVVSVGSWDGKVSVVQLNSWERSAVLCGSSSVRTVSFSLDGNVIVSGSLDGWVSLWSWEAQVLLSCFRAHSGYTLTSNFLQHGEYLLTGGEDGKVQVSSGGLGRLHAHGCVKTALSAALSVAISPDRQRFAVGHHSDSVYIYKVENGELVSQCLFENVAVGSLVWLSDNTLVTGSSDSLIRVWNVSPGQSSCQITLCGHRGPVQALALSTQFLASASDDVSIGLWSVDNLMMSVSSISPDYVLRGHTAAVTCCAFSPGGGNLLATGGKDRSLLCWDVSVNPPVLAHALLSCHKDWVTCCSWTDDGMLVSSSGDGCVCLWDIRKETQLVRFAGHHSAVSSALCMGERVITTGRDGFLKVWSLTGTEIASIQTHQSQINQSAAYWEPEHSRDDADLVVYTAGSDAMVLKWSPLQMEQIQTLHGHGAAVISSAADPQLEVTVTAAQNGSIRLWGAPCRDDSLPVTSHKGAITAVAWSPDGDLVVSGGECGDIIVWDRYKSLLMLQCGDLGISSIIFTTKRSFCCVSSDLTVSRWLLFPCKGGVLRGKKAYSVALESLVLSAVLTASQKLQLHTLAGKDVLLDPKSGSLQDATDSSIPEAQVHPPQEKLNPLAIPTTSHPHFGVCDSVGTLWLKPSQTTSESADDMWDQKQIHAASISCLSVMDNLVITASADHSVKIWKRSPFTQVGVFYCEGAVTCLSPRPMAGSDSSSAVCHIACGDQYGKLYMLTCLTV</sequence>
<proteinExistence type="predicted"/>
<feature type="repeat" description="WD" evidence="3">
    <location>
        <begin position="2150"/>
        <end position="2192"/>
    </location>
</feature>
<dbReference type="GO" id="GO:0070034">
    <property type="term" value="F:telomerase RNA binding"/>
    <property type="evidence" value="ECO:0007669"/>
    <property type="project" value="TreeGrafter"/>
</dbReference>
<dbReference type="PROSITE" id="PS50294">
    <property type="entry name" value="WD_REPEATS_REGION"/>
    <property type="match status" value="4"/>
</dbReference>
<dbReference type="Pfam" id="PF25048">
    <property type="entry name" value="Beta-prop_TEP1_C"/>
    <property type="match status" value="1"/>
</dbReference>
<feature type="region of interest" description="Disordered" evidence="5">
    <location>
        <begin position="1"/>
        <end position="22"/>
    </location>
</feature>
<evidence type="ECO:0000256" key="4">
    <source>
        <dbReference type="SAM" id="Coils"/>
    </source>
</evidence>
<gene>
    <name evidence="7" type="ORF">GDO78_007198</name>
</gene>
<dbReference type="InterPro" id="IPR027417">
    <property type="entry name" value="P-loop_NTPase"/>
</dbReference>
<feature type="repeat" description="WD" evidence="3">
    <location>
        <begin position="2103"/>
        <end position="2142"/>
    </location>
</feature>
<dbReference type="PROSITE" id="PS50082">
    <property type="entry name" value="WD_REPEATS_2"/>
    <property type="match status" value="9"/>
</dbReference>
<feature type="repeat" description="WD" evidence="3">
    <location>
        <begin position="1850"/>
        <end position="1882"/>
    </location>
</feature>
<dbReference type="SUPFAM" id="SSF50998">
    <property type="entry name" value="Quinoprotein alcohol dehydrogenase-like"/>
    <property type="match status" value="1"/>
</dbReference>
<feature type="repeat" description="WD" evidence="3">
    <location>
        <begin position="2196"/>
        <end position="2236"/>
    </location>
</feature>
<dbReference type="Proteomes" id="UP000770717">
    <property type="component" value="Unassembled WGS sequence"/>
</dbReference>
<dbReference type="SMART" id="SM00320">
    <property type="entry name" value="WD40"/>
    <property type="match status" value="16"/>
</dbReference>
<dbReference type="PROSITE" id="PS00678">
    <property type="entry name" value="WD_REPEATS_1"/>
    <property type="match status" value="2"/>
</dbReference>
<dbReference type="InterPro" id="IPR025139">
    <property type="entry name" value="DUF4062"/>
</dbReference>
<dbReference type="InterPro" id="IPR056829">
    <property type="entry name" value="Beta-prop_TEP1_2nd"/>
</dbReference>
<dbReference type="InterPro" id="IPR037214">
    <property type="entry name" value="TROVE_dom_sf"/>
</dbReference>
<organism evidence="7 8">
    <name type="scientific">Eleutherodactylus coqui</name>
    <name type="common">Puerto Rican coqui</name>
    <dbReference type="NCBI Taxonomy" id="57060"/>
    <lineage>
        <taxon>Eukaryota</taxon>
        <taxon>Metazoa</taxon>
        <taxon>Chordata</taxon>
        <taxon>Craniata</taxon>
        <taxon>Vertebrata</taxon>
        <taxon>Euteleostomi</taxon>
        <taxon>Amphibia</taxon>
        <taxon>Batrachia</taxon>
        <taxon>Anura</taxon>
        <taxon>Neobatrachia</taxon>
        <taxon>Hyloidea</taxon>
        <taxon>Eleutherodactylidae</taxon>
        <taxon>Eleutherodactylinae</taxon>
        <taxon>Eleutherodactylus</taxon>
        <taxon>Eleutherodactylus</taxon>
    </lineage>
</organism>
<feature type="repeat" description="WD" evidence="3">
    <location>
        <begin position="2553"/>
        <end position="2583"/>
    </location>
</feature>
<dbReference type="InterPro" id="IPR011047">
    <property type="entry name" value="Quinoprotein_ADH-like_sf"/>
</dbReference>
<dbReference type="Gene3D" id="3.40.50.410">
    <property type="entry name" value="von Willebrand factor, type A domain"/>
    <property type="match status" value="1"/>
</dbReference>
<dbReference type="InterPro" id="IPR052652">
    <property type="entry name" value="Telomerase_Complex_Comp"/>
</dbReference>
<comment type="caution">
    <text evidence="7">The sequence shown here is derived from an EMBL/GenBank/DDBJ whole genome shotgun (WGS) entry which is preliminary data.</text>
</comment>
<dbReference type="GO" id="GO:0000722">
    <property type="term" value="P:telomere maintenance via recombination"/>
    <property type="evidence" value="ECO:0007669"/>
    <property type="project" value="TreeGrafter"/>
</dbReference>
<dbReference type="PANTHER" id="PTHR44791:SF1">
    <property type="entry name" value="TELOMERASE PROTEIN COMPONENT 1"/>
    <property type="match status" value="1"/>
</dbReference>
<feature type="coiled-coil region" evidence="4">
    <location>
        <begin position="823"/>
        <end position="850"/>
    </location>
</feature>
<dbReference type="SUPFAM" id="SSF140864">
    <property type="entry name" value="TROVE domain-like"/>
    <property type="match status" value="1"/>
</dbReference>
<dbReference type="InterPro" id="IPR056828">
    <property type="entry name" value="Beta-prop_TEP1_C"/>
</dbReference>
<evidence type="ECO:0000313" key="8">
    <source>
        <dbReference type="Proteomes" id="UP000770717"/>
    </source>
</evidence>
<dbReference type="InterPro" id="IPR008858">
    <property type="entry name" value="TROVE_dom"/>
</dbReference>
<protein>
    <recommendedName>
        <fullName evidence="6">TROVE domain-containing protein</fullName>
    </recommendedName>
</protein>
<dbReference type="Pfam" id="PF24883">
    <property type="entry name" value="NPHP3_N"/>
    <property type="match status" value="1"/>
</dbReference>
<feature type="domain" description="TROVE" evidence="6">
    <location>
        <begin position="313"/>
        <end position="750"/>
    </location>
</feature>
<feature type="repeat" description="WD" evidence="3">
    <location>
        <begin position="2368"/>
        <end position="2400"/>
    </location>
</feature>
<dbReference type="GO" id="GO:0005697">
    <property type="term" value="C:telomerase holoenzyme complex"/>
    <property type="evidence" value="ECO:0007669"/>
    <property type="project" value="TreeGrafter"/>
</dbReference>
<dbReference type="PROSITE" id="PS50988">
    <property type="entry name" value="TROVE"/>
    <property type="match status" value="1"/>
</dbReference>
<evidence type="ECO:0000259" key="6">
    <source>
        <dbReference type="PROSITE" id="PS50988"/>
    </source>
</evidence>
<dbReference type="OrthoDB" id="427368at2759"/>
<evidence type="ECO:0000256" key="2">
    <source>
        <dbReference type="ARBA" id="ARBA00022737"/>
    </source>
</evidence>
<reference evidence="7" key="1">
    <citation type="thesis" date="2020" institute="ProQuest LLC" country="789 East Eisenhower Parkway, Ann Arbor, MI, USA">
        <title>Comparative Genomics and Chromosome Evolution.</title>
        <authorList>
            <person name="Mudd A.B."/>
        </authorList>
    </citation>
    <scope>NUCLEOTIDE SEQUENCE</scope>
    <source>
        <strain evidence="7">HN-11 Male</strain>
        <tissue evidence="7">Kidney and liver</tissue>
    </source>
</reference>
<dbReference type="InterPro" id="IPR045804">
    <property type="entry name" value="DUF5920"/>
</dbReference>
<evidence type="ECO:0000256" key="3">
    <source>
        <dbReference type="PROSITE-ProRule" id="PRU00221"/>
    </source>
</evidence>
<keyword evidence="4" id="KW-0175">Coiled coil</keyword>
<dbReference type="Pfam" id="PF25047">
    <property type="entry name" value="Beta-prop_TEP1_2nd"/>
    <property type="match status" value="1"/>
</dbReference>
<feature type="repeat" description="WD" evidence="3">
    <location>
        <begin position="2074"/>
        <end position="2100"/>
    </location>
</feature>
<dbReference type="InterPro" id="IPR036322">
    <property type="entry name" value="WD40_repeat_dom_sf"/>
</dbReference>
<keyword evidence="2" id="KW-0677">Repeat</keyword>